<evidence type="ECO:0000256" key="1">
    <source>
        <dbReference type="SAM" id="Phobius"/>
    </source>
</evidence>
<gene>
    <name evidence="3" type="ORF">LJ739_13555</name>
</gene>
<evidence type="ECO:0000313" key="3">
    <source>
        <dbReference type="EMBL" id="MCC2617274.1"/>
    </source>
</evidence>
<dbReference type="Pfam" id="PF11127">
    <property type="entry name" value="YgaP-like_TM"/>
    <property type="match status" value="1"/>
</dbReference>
<feature type="transmembrane region" description="Helical" evidence="1">
    <location>
        <begin position="36"/>
        <end position="56"/>
    </location>
</feature>
<evidence type="ECO:0000313" key="4">
    <source>
        <dbReference type="Proteomes" id="UP001520878"/>
    </source>
</evidence>
<proteinExistence type="predicted"/>
<evidence type="ECO:0000259" key="2">
    <source>
        <dbReference type="Pfam" id="PF11127"/>
    </source>
</evidence>
<comment type="caution">
    <text evidence="3">The sequence shown here is derived from an EMBL/GenBank/DDBJ whole genome shotgun (WGS) entry which is preliminary data.</text>
</comment>
<sequence>MKQNVGILDTAIRSVIACVVLALAVEGMFSTVVTSILVLVGAMLWLSSSFGVCFLYKALGIDTYPDFSDDSFHPQH</sequence>
<dbReference type="EMBL" id="JAJEWP010000004">
    <property type="protein sequence ID" value="MCC2617274.1"/>
    <property type="molecule type" value="Genomic_DNA"/>
</dbReference>
<name>A0ABS8GBY4_9ALTE</name>
<dbReference type="InterPro" id="IPR021309">
    <property type="entry name" value="YgaP-like_TM"/>
</dbReference>
<keyword evidence="4" id="KW-1185">Reference proteome</keyword>
<protein>
    <submittedName>
        <fullName evidence="3">DUF2892 domain-containing protein</fullName>
    </submittedName>
</protein>
<keyword evidence="1" id="KW-1133">Transmembrane helix</keyword>
<feature type="domain" description="Inner membrane protein YgaP-like transmembrane" evidence="2">
    <location>
        <begin position="1"/>
        <end position="65"/>
    </location>
</feature>
<keyword evidence="1" id="KW-0812">Transmembrane</keyword>
<feature type="transmembrane region" description="Helical" evidence="1">
    <location>
        <begin position="12"/>
        <end position="30"/>
    </location>
</feature>
<keyword evidence="1" id="KW-0472">Membrane</keyword>
<accession>A0ABS8GBY4</accession>
<organism evidence="3 4">
    <name type="scientific">Fluctibacter halophilus</name>
    <dbReference type="NCBI Taxonomy" id="226011"/>
    <lineage>
        <taxon>Bacteria</taxon>
        <taxon>Pseudomonadati</taxon>
        <taxon>Pseudomonadota</taxon>
        <taxon>Gammaproteobacteria</taxon>
        <taxon>Alteromonadales</taxon>
        <taxon>Alteromonadaceae</taxon>
        <taxon>Fluctibacter</taxon>
    </lineage>
</organism>
<dbReference type="Proteomes" id="UP001520878">
    <property type="component" value="Unassembled WGS sequence"/>
</dbReference>
<dbReference type="RefSeq" id="WP_229161301.1">
    <property type="nucleotide sequence ID" value="NZ_JAJEWP010000004.1"/>
</dbReference>
<reference evidence="3 4" key="1">
    <citation type="submission" date="2021-10" db="EMBL/GenBank/DDBJ databases">
        <title>Draft genome of Aestuariibacter halophilus JC2043.</title>
        <authorList>
            <person name="Emsley S.A."/>
            <person name="Pfannmuller K.M."/>
            <person name="Ushijima B."/>
            <person name="Saw J.H."/>
            <person name="Videau P."/>
        </authorList>
    </citation>
    <scope>NUCLEOTIDE SEQUENCE [LARGE SCALE GENOMIC DNA]</scope>
    <source>
        <strain evidence="3 4">JC2043</strain>
    </source>
</reference>